<feature type="domain" description="ATPase AAA-type core" evidence="4">
    <location>
        <begin position="329"/>
        <end position="439"/>
    </location>
</feature>
<evidence type="ECO:0000259" key="4">
    <source>
        <dbReference type="Pfam" id="PF07724"/>
    </source>
</evidence>
<evidence type="ECO:0000313" key="6">
    <source>
        <dbReference type="Proteomes" id="UP001153076"/>
    </source>
</evidence>
<dbReference type="PANTHER" id="PTHR11638:SF18">
    <property type="entry name" value="HEAT SHOCK PROTEIN 104"/>
    <property type="match status" value="1"/>
</dbReference>
<dbReference type="EMBL" id="JAKOGI010000039">
    <property type="protein sequence ID" value="KAJ8447306.1"/>
    <property type="molecule type" value="Genomic_DNA"/>
</dbReference>
<dbReference type="GO" id="GO:0005524">
    <property type="term" value="F:ATP binding"/>
    <property type="evidence" value="ECO:0007669"/>
    <property type="project" value="UniProtKB-KW"/>
</dbReference>
<keyword evidence="6" id="KW-1185">Reference proteome</keyword>
<dbReference type="Gene3D" id="3.40.50.300">
    <property type="entry name" value="P-loop containing nucleotide triphosphate hydrolases"/>
    <property type="match status" value="2"/>
</dbReference>
<evidence type="ECO:0000313" key="5">
    <source>
        <dbReference type="EMBL" id="KAJ8447306.1"/>
    </source>
</evidence>
<dbReference type="AlphaFoldDB" id="A0A9Q1KR35"/>
<evidence type="ECO:0000256" key="1">
    <source>
        <dbReference type="ARBA" id="ARBA00022741"/>
    </source>
</evidence>
<accession>A0A9Q1KR35</accession>
<gene>
    <name evidence="5" type="ORF">Cgig2_013083</name>
</gene>
<evidence type="ECO:0000256" key="3">
    <source>
        <dbReference type="SAM" id="MobiDB-lite"/>
    </source>
</evidence>
<dbReference type="Proteomes" id="UP001153076">
    <property type="component" value="Unassembled WGS sequence"/>
</dbReference>
<dbReference type="GO" id="GO:0034605">
    <property type="term" value="P:cellular response to heat"/>
    <property type="evidence" value="ECO:0007669"/>
    <property type="project" value="TreeGrafter"/>
</dbReference>
<dbReference type="InterPro" id="IPR003959">
    <property type="entry name" value="ATPase_AAA_core"/>
</dbReference>
<comment type="caution">
    <text evidence="5">The sequence shown here is derived from an EMBL/GenBank/DDBJ whole genome shotgun (WGS) entry which is preliminary data.</text>
</comment>
<sequence length="988" mass="109604">MVLSSPLSHSHLHPPDPSLNPASTKAPETLVESVTNGINAISMHTVVDSGVIHLMADYGFPIDNCAASLAEYHGGAYFNRSMLLKDCGFQIEPSSVNIAQFHASLCRQVPDTRIQMKVENALLLLNECCKLVSDNLQDDVLVKRLDEFEFKAFRASIELEEMDKELSGCPVMMRAYATQELKESEAWFRRLAEKWKQLCLDPLVELLQMVSSSLAAGSPLSVPNVVKALKDLGKRPVFGRILSVNRDHVAQSSVDSMDGNTNTDTKFGSASLVARKVKNEPSSWLHVFSMPPLFKISALVQKFAGQKQAVAAVAYNFLRHTNDSSNKCKPVGSFLLCDPSGQYWEEFARSLSQMLFDTSDVSVRITLSESDGSTSGTSRHDSLRKLFEDVRRRPYGVIIFEKIGQAEDSAIRILNQILETGYASYEGDATTDFTKSVILIILQDVSPSVLMPCQCIKVLRNHPFKSYLGATPSSSGAQGSCRCVTMLNEASNCVNAETLQLVDDVALFGLQNPAFLAAYARTILREMAEDFCDGRLILYPSEAALRMIMWRADKANGEKAVKCWLEKNVRPVLVNLMNKGAINDNSVILVDKYAGSTLLSYMIESREDRCRGSRAKKFKHCAATMRLAYEKGKDLEHCIVCLIEKLHDFSRSGAKQEVITLIRKALSAASDLESVKDALGSLEGETNVTMGNALSTASDLGSAAKEALGSPVRETDSVDRGIKRLKTEQEALPSGLDSSSECPVIIKTISDDLLKPCRSSAASFLLLGLRGDGKKELLNELGKNFANDDMVRIFAIDMSEYSDQRSLFHFRNSPLRTFSNDKEKLVLVEAVRKHPYSIFCFDKIEKAHITVYGWLLSLLRYGVLIDDQGNEVDFGKTLVIFGSDSGNKYSFAQLVGHNIDSTSQAGSGQEMQKTQACRLRNELVCKVDRLVVFNPYAVSQLKNMRSYRVEDLRHWAVGNDFIDLFYMFSLIFKNGEVPSVTGRIFEEF</sequence>
<reference evidence="5" key="1">
    <citation type="submission" date="2022-04" db="EMBL/GenBank/DDBJ databases">
        <title>Carnegiea gigantea Genome sequencing and assembly v2.</title>
        <authorList>
            <person name="Copetti D."/>
            <person name="Sanderson M.J."/>
            <person name="Burquez A."/>
            <person name="Wojciechowski M.F."/>
        </authorList>
    </citation>
    <scope>NUCLEOTIDE SEQUENCE</scope>
    <source>
        <strain evidence="5">SGP5-SGP5p</strain>
        <tissue evidence="5">Aerial part</tissue>
    </source>
</reference>
<name>A0A9Q1KR35_9CARY</name>
<dbReference type="InterPro" id="IPR001270">
    <property type="entry name" value="ClpA/B"/>
</dbReference>
<dbReference type="SUPFAM" id="SSF52540">
    <property type="entry name" value="P-loop containing nucleoside triphosphate hydrolases"/>
    <property type="match status" value="2"/>
</dbReference>
<dbReference type="PRINTS" id="PR00300">
    <property type="entry name" value="CLPPROTEASEA"/>
</dbReference>
<keyword evidence="2" id="KW-0067">ATP-binding</keyword>
<dbReference type="GO" id="GO:0016887">
    <property type="term" value="F:ATP hydrolysis activity"/>
    <property type="evidence" value="ECO:0007669"/>
    <property type="project" value="InterPro"/>
</dbReference>
<proteinExistence type="predicted"/>
<dbReference type="InterPro" id="IPR027417">
    <property type="entry name" value="P-loop_NTPase"/>
</dbReference>
<dbReference type="Pfam" id="PF07724">
    <property type="entry name" value="AAA_2"/>
    <property type="match status" value="2"/>
</dbReference>
<feature type="region of interest" description="Disordered" evidence="3">
    <location>
        <begin position="1"/>
        <end position="26"/>
    </location>
</feature>
<protein>
    <recommendedName>
        <fullName evidence="4">ATPase AAA-type core domain-containing protein</fullName>
    </recommendedName>
</protein>
<dbReference type="OrthoDB" id="1687976at2759"/>
<dbReference type="GO" id="GO:0005737">
    <property type="term" value="C:cytoplasm"/>
    <property type="evidence" value="ECO:0007669"/>
    <property type="project" value="TreeGrafter"/>
</dbReference>
<dbReference type="InterPro" id="IPR050130">
    <property type="entry name" value="ClpA_ClpB"/>
</dbReference>
<feature type="domain" description="ATPase AAA-type core" evidence="4">
    <location>
        <begin position="761"/>
        <end position="921"/>
    </location>
</feature>
<organism evidence="5 6">
    <name type="scientific">Carnegiea gigantea</name>
    <dbReference type="NCBI Taxonomy" id="171969"/>
    <lineage>
        <taxon>Eukaryota</taxon>
        <taxon>Viridiplantae</taxon>
        <taxon>Streptophyta</taxon>
        <taxon>Embryophyta</taxon>
        <taxon>Tracheophyta</taxon>
        <taxon>Spermatophyta</taxon>
        <taxon>Magnoliopsida</taxon>
        <taxon>eudicotyledons</taxon>
        <taxon>Gunneridae</taxon>
        <taxon>Pentapetalae</taxon>
        <taxon>Caryophyllales</taxon>
        <taxon>Cactineae</taxon>
        <taxon>Cactaceae</taxon>
        <taxon>Cactoideae</taxon>
        <taxon>Echinocereeae</taxon>
        <taxon>Carnegiea</taxon>
    </lineage>
</organism>
<keyword evidence="1" id="KW-0547">Nucleotide-binding</keyword>
<dbReference type="PANTHER" id="PTHR11638">
    <property type="entry name" value="ATP-DEPENDENT CLP PROTEASE"/>
    <property type="match status" value="1"/>
</dbReference>
<evidence type="ECO:0000256" key="2">
    <source>
        <dbReference type="ARBA" id="ARBA00022840"/>
    </source>
</evidence>